<evidence type="ECO:0000259" key="4">
    <source>
        <dbReference type="Pfam" id="PF25917"/>
    </source>
</evidence>
<name>A0ABW3YH04_9ACTN</name>
<keyword evidence="2" id="KW-0175">Coiled coil</keyword>
<feature type="compositionally biased region" description="Polar residues" evidence="3">
    <location>
        <begin position="211"/>
        <end position="227"/>
    </location>
</feature>
<dbReference type="Gene3D" id="2.40.420.20">
    <property type="match status" value="1"/>
</dbReference>
<dbReference type="RefSeq" id="WP_377572055.1">
    <property type="nucleotide sequence ID" value="NZ_JBHTMP010000025.1"/>
</dbReference>
<organism evidence="7 8">
    <name type="scientific">Micromonospora sonneratiae</name>
    <dbReference type="NCBI Taxonomy" id="1184706"/>
    <lineage>
        <taxon>Bacteria</taxon>
        <taxon>Bacillati</taxon>
        <taxon>Actinomycetota</taxon>
        <taxon>Actinomycetes</taxon>
        <taxon>Micromonosporales</taxon>
        <taxon>Micromonosporaceae</taxon>
        <taxon>Micromonospora</taxon>
    </lineage>
</organism>
<dbReference type="SUPFAM" id="SSF111369">
    <property type="entry name" value="HlyD-like secretion proteins"/>
    <property type="match status" value="2"/>
</dbReference>
<dbReference type="Pfam" id="PF25954">
    <property type="entry name" value="Beta-barrel_RND_2"/>
    <property type="match status" value="1"/>
</dbReference>
<evidence type="ECO:0000313" key="8">
    <source>
        <dbReference type="Proteomes" id="UP001597260"/>
    </source>
</evidence>
<feature type="domain" description="CusB-like beta-barrel" evidence="5">
    <location>
        <begin position="303"/>
        <end position="344"/>
    </location>
</feature>
<comment type="caution">
    <text evidence="7">The sequence shown here is derived from an EMBL/GenBank/DDBJ whole genome shotgun (WGS) entry which is preliminary data.</text>
</comment>
<protein>
    <submittedName>
        <fullName evidence="7">Efflux RND transporter periplasmic adaptor subunit</fullName>
    </submittedName>
</protein>
<dbReference type="InterPro" id="IPR058627">
    <property type="entry name" value="MdtA-like_C"/>
</dbReference>
<dbReference type="Gene3D" id="2.40.30.170">
    <property type="match status" value="1"/>
</dbReference>
<dbReference type="Proteomes" id="UP001597260">
    <property type="component" value="Unassembled WGS sequence"/>
</dbReference>
<dbReference type="PANTHER" id="PTHR32347:SF23">
    <property type="entry name" value="BLL5650 PROTEIN"/>
    <property type="match status" value="1"/>
</dbReference>
<evidence type="ECO:0000259" key="5">
    <source>
        <dbReference type="Pfam" id="PF25954"/>
    </source>
</evidence>
<feature type="compositionally biased region" description="Low complexity" evidence="3">
    <location>
        <begin position="183"/>
        <end position="209"/>
    </location>
</feature>
<comment type="subcellular location">
    <subcellularLocation>
        <location evidence="1">Cell envelope</location>
    </subcellularLocation>
</comment>
<sequence>MGIGLGAPRWLTGNRRARWMVAGAAGAVVLLVSATGYALTRTEPVPVGSNPVVRVDRGEVTLAVATTGVLQPAQTRSLGFRAAGRVTEIRVRAGDEVSSGQVLALIDASAAQERVDSAREALGKAEADLVKAGKAANGGDQSGGECATGATGGTGGTGGGLAGTTAIGTATTMSNATATTMSNATATTTASPSTGPSGQPGQSAQPDQSGRPGQSSKPGGDTGQNCAGRTGQSGGSGTDAVLRAQQKVTAAKLTLAEAEDTLAGTTITAPIRGRVLTVAGVVGSTVGSGSAFITLGDVAGMAVSASFPEADAGQLATGLAATVTLADRPGEEFAARVTQVDPVGTVTGQMVRYGVLVNFDQVPADVLVGQSANVRVRIKSVSGVLRVPSPAVRVGAEPATGTVLVRTRDGDEQRQVTIGQRGDQYLEVTFGLSEGDEIVASW</sequence>
<reference evidence="8" key="1">
    <citation type="journal article" date="2019" name="Int. J. Syst. Evol. Microbiol.">
        <title>The Global Catalogue of Microorganisms (GCM) 10K type strain sequencing project: providing services to taxonomists for standard genome sequencing and annotation.</title>
        <authorList>
            <consortium name="The Broad Institute Genomics Platform"/>
            <consortium name="The Broad Institute Genome Sequencing Center for Infectious Disease"/>
            <person name="Wu L."/>
            <person name="Ma J."/>
        </authorList>
    </citation>
    <scope>NUCLEOTIDE SEQUENCE [LARGE SCALE GENOMIC DNA]</scope>
    <source>
        <strain evidence="8">JCM 31037</strain>
    </source>
</reference>
<proteinExistence type="predicted"/>
<dbReference type="Gene3D" id="2.40.50.100">
    <property type="match status" value="1"/>
</dbReference>
<dbReference type="InterPro" id="IPR058792">
    <property type="entry name" value="Beta-barrel_RND_2"/>
</dbReference>
<evidence type="ECO:0000256" key="1">
    <source>
        <dbReference type="ARBA" id="ARBA00004196"/>
    </source>
</evidence>
<evidence type="ECO:0000259" key="6">
    <source>
        <dbReference type="Pfam" id="PF25967"/>
    </source>
</evidence>
<evidence type="ECO:0000256" key="2">
    <source>
        <dbReference type="ARBA" id="ARBA00023054"/>
    </source>
</evidence>
<dbReference type="PANTHER" id="PTHR32347">
    <property type="entry name" value="EFFLUX SYSTEM COMPONENT YKNX-RELATED"/>
    <property type="match status" value="1"/>
</dbReference>
<dbReference type="InterPro" id="IPR050465">
    <property type="entry name" value="UPF0194_transport"/>
</dbReference>
<feature type="domain" description="Multidrug resistance protein MdtA-like C-terminal permuted SH3" evidence="6">
    <location>
        <begin position="385"/>
        <end position="440"/>
    </location>
</feature>
<feature type="domain" description="Multidrug resistance protein MdtA-like barrel-sandwich hybrid" evidence="4">
    <location>
        <begin position="81"/>
        <end position="291"/>
    </location>
</feature>
<gene>
    <name evidence="7" type="ORF">ACFQ4H_17555</name>
</gene>
<dbReference type="Pfam" id="PF25917">
    <property type="entry name" value="BSH_RND"/>
    <property type="match status" value="1"/>
</dbReference>
<evidence type="ECO:0000256" key="3">
    <source>
        <dbReference type="SAM" id="MobiDB-lite"/>
    </source>
</evidence>
<feature type="region of interest" description="Disordered" evidence="3">
    <location>
        <begin position="183"/>
        <end position="238"/>
    </location>
</feature>
<dbReference type="Pfam" id="PF25967">
    <property type="entry name" value="RND-MFP_C"/>
    <property type="match status" value="1"/>
</dbReference>
<keyword evidence="8" id="KW-1185">Reference proteome</keyword>
<dbReference type="EMBL" id="JBHTMP010000025">
    <property type="protein sequence ID" value="MFD1322901.1"/>
    <property type="molecule type" value="Genomic_DNA"/>
</dbReference>
<dbReference type="InterPro" id="IPR058625">
    <property type="entry name" value="MdtA-like_BSH"/>
</dbReference>
<accession>A0ABW3YH04</accession>
<evidence type="ECO:0000313" key="7">
    <source>
        <dbReference type="EMBL" id="MFD1322901.1"/>
    </source>
</evidence>